<keyword evidence="2 7" id="KW-0963">Cytoplasm</keyword>
<dbReference type="eggNOG" id="COG0557">
    <property type="taxonomic scope" value="Bacteria"/>
</dbReference>
<comment type="function">
    <text evidence="7">3'-5' exoribonuclease that releases 5'-nucleoside monophosphates and is involved in maturation of structured RNAs.</text>
</comment>
<dbReference type="RefSeq" id="WP_013486137.1">
    <property type="nucleotide sequence ID" value="NC_014828.1"/>
</dbReference>
<comment type="similarity">
    <text evidence="7">Belongs to the RNR ribonuclease family. RNase R subfamily.</text>
</comment>
<dbReference type="CDD" id="cd04471">
    <property type="entry name" value="S1_RNase_R"/>
    <property type="match status" value="1"/>
</dbReference>
<comment type="subcellular location">
    <subcellularLocation>
        <location evidence="7">Cytoplasm</location>
    </subcellularLocation>
</comment>
<evidence type="ECO:0000313" key="9">
    <source>
        <dbReference type="EMBL" id="ADU27789.1"/>
    </source>
</evidence>
<dbReference type="Gene3D" id="2.40.50.140">
    <property type="entry name" value="Nucleic acid-binding proteins"/>
    <property type="match status" value="2"/>
</dbReference>
<dbReference type="STRING" id="663278.Ethha_2276"/>
<organism evidence="9 10">
    <name type="scientific">Ethanoligenens harbinense (strain DSM 18485 / JCM 12961 / CGMCC 1.5033 / YUAN-3)</name>
    <dbReference type="NCBI Taxonomy" id="663278"/>
    <lineage>
        <taxon>Bacteria</taxon>
        <taxon>Bacillati</taxon>
        <taxon>Bacillota</taxon>
        <taxon>Clostridia</taxon>
        <taxon>Eubacteriales</taxon>
        <taxon>Oscillospiraceae</taxon>
        <taxon>Ethanoligenens</taxon>
    </lineage>
</organism>
<dbReference type="InterPro" id="IPR012340">
    <property type="entry name" value="NA-bd_OB-fold"/>
</dbReference>
<evidence type="ECO:0000256" key="3">
    <source>
        <dbReference type="ARBA" id="ARBA00022722"/>
    </source>
</evidence>
<dbReference type="PANTHER" id="PTHR23355">
    <property type="entry name" value="RIBONUCLEASE"/>
    <property type="match status" value="1"/>
</dbReference>
<evidence type="ECO:0000256" key="6">
    <source>
        <dbReference type="ARBA" id="ARBA00022884"/>
    </source>
</evidence>
<evidence type="ECO:0000256" key="1">
    <source>
        <dbReference type="ARBA" id="ARBA00001849"/>
    </source>
</evidence>
<dbReference type="KEGG" id="eha:Ethha_2276"/>
<dbReference type="Pfam" id="PF00773">
    <property type="entry name" value="RNB"/>
    <property type="match status" value="1"/>
</dbReference>
<comment type="catalytic activity">
    <reaction evidence="1 7">
        <text>Exonucleolytic cleavage in the 3'- to 5'-direction to yield nucleoside 5'-phosphates.</text>
        <dbReference type="EC" id="3.1.13.1"/>
    </reaction>
</comment>
<keyword evidence="10" id="KW-1185">Reference proteome</keyword>
<dbReference type="InterPro" id="IPR050180">
    <property type="entry name" value="RNR_Ribonuclease"/>
</dbReference>
<dbReference type="EC" id="3.1.13.1" evidence="7"/>
<dbReference type="InterPro" id="IPR003029">
    <property type="entry name" value="S1_domain"/>
</dbReference>
<dbReference type="InterPro" id="IPR011805">
    <property type="entry name" value="RNase_R"/>
</dbReference>
<dbReference type="GO" id="GO:0005829">
    <property type="term" value="C:cytosol"/>
    <property type="evidence" value="ECO:0007669"/>
    <property type="project" value="TreeGrafter"/>
</dbReference>
<accession>E6U4I2</accession>
<keyword evidence="4 7" id="KW-0378">Hydrolase</keyword>
<gene>
    <name evidence="7" type="primary">rnr</name>
    <name evidence="9" type="ordered locus">Ethha_2276</name>
</gene>
<dbReference type="PANTHER" id="PTHR23355:SF9">
    <property type="entry name" value="DIS3-LIKE EXONUCLEASE 2"/>
    <property type="match status" value="1"/>
</dbReference>
<evidence type="ECO:0000256" key="7">
    <source>
        <dbReference type="HAMAP-Rule" id="MF_01895"/>
    </source>
</evidence>
<dbReference type="SMART" id="SM00955">
    <property type="entry name" value="RNB"/>
    <property type="match status" value="1"/>
</dbReference>
<dbReference type="Proteomes" id="UP000001551">
    <property type="component" value="Chromosome"/>
</dbReference>
<dbReference type="GO" id="GO:0003723">
    <property type="term" value="F:RNA binding"/>
    <property type="evidence" value="ECO:0007669"/>
    <property type="project" value="UniProtKB-UniRule"/>
</dbReference>
<keyword evidence="3 7" id="KW-0540">Nuclease</keyword>
<dbReference type="InterPro" id="IPR022966">
    <property type="entry name" value="RNase_II/R_CS"/>
</dbReference>
<dbReference type="InterPro" id="IPR004476">
    <property type="entry name" value="RNase_II/RNase_R"/>
</dbReference>
<dbReference type="Pfam" id="PF00575">
    <property type="entry name" value="S1"/>
    <property type="match status" value="1"/>
</dbReference>
<dbReference type="GO" id="GO:0006402">
    <property type="term" value="P:mRNA catabolic process"/>
    <property type="evidence" value="ECO:0007669"/>
    <property type="project" value="TreeGrafter"/>
</dbReference>
<sequence length="699" mass="78738">MNMTKTQERVLRFIRADGYRPMQVNELAAALSLPESGRPAFFRLLQQMEREGSLTISKTKKVHAREAEGKPATIMNMSKRGGFAQLADQSTDVYIDKSRLMGAMPTDEVEVRILRETDRLPEGEVTRIVKRNFVKFTGTYYREGGRGFVLPDFGFKERIEVLPDDVKTLGEHEKVMAEMLRYPTAADNGQVHVVMSYGSADSGAACCQAVLDRKHARQVFPDEVLAEANAIPQTFDPAGRFDLRDRIILTIDSAHSKDLDDAISIEKTDGGYRLGVHIADVSHYVRPGTALNEEAFERGTSIYFGNRVIPMLPEALSNGICSLNPREDRLAFTVFIDVNGSGEIIGHELHKSVIRSYVKGVYDEINQIYAETAGEDLLAKYKDALPSIARMRELAELLQQARKRRGAIDFESDDCEVVFNEQGVAVDIVRRTRGISERMIEEFMLLANEAVATFASEKKLPFVYRVHEEPDALKLENFAASLAAVGINNRKIKPGLKPGDLAEVLREIEGTPKERALNQMALRTMAKAKYWPECLGHFGLALKYYSQFTSPIRRYPDLVIHRILSELLEHKVETEEILHRYESFVAEAAEQSSEREVNAMQIEWDCDDIYKAEYMLQHVGGTFSGTITGVKSYGFYVELENTVEGLVRVETLKGWFDYDEKNMQLFCTTNGRRYSIGDAVTVVATRVEVALGQVDFELA</sequence>
<name>E6U4I2_ETHHY</name>
<proteinExistence type="inferred from homology"/>
<dbReference type="AlphaFoldDB" id="E6U4I2"/>
<evidence type="ECO:0000259" key="8">
    <source>
        <dbReference type="PROSITE" id="PS50126"/>
    </source>
</evidence>
<reference evidence="9 10" key="1">
    <citation type="submission" date="2010-12" db="EMBL/GenBank/DDBJ databases">
        <title>Complete sequence of Ethanoligenens harbinense YUAN-3.</title>
        <authorList>
            <person name="Lucas S."/>
            <person name="Copeland A."/>
            <person name="Lapidus A."/>
            <person name="Cheng J.-F."/>
            <person name="Bruce D."/>
            <person name="Goodwin L."/>
            <person name="Pitluck S."/>
            <person name="Chertkov O."/>
            <person name="Misra M."/>
            <person name="Detter J.C."/>
            <person name="Han C."/>
            <person name="Tapia R."/>
            <person name="Land M."/>
            <person name="Hauser L."/>
            <person name="Jeffries C."/>
            <person name="Kyrpides N."/>
            <person name="Ivanova N."/>
            <person name="Mikhailova N."/>
            <person name="Wang A."/>
            <person name="Mouttaki H."/>
            <person name="He Z."/>
            <person name="Zhou J."/>
            <person name="Hemme C.L."/>
            <person name="Woyke T."/>
        </authorList>
    </citation>
    <scope>NUCLEOTIDE SEQUENCE [LARGE SCALE GENOMIC DNA]</scope>
    <source>
        <strain evidence="10">DSM 18485 / JCM 12961 / CGMCC 1.5033 / YUAN-3</strain>
    </source>
</reference>
<dbReference type="HOGENOM" id="CLU_002333_4_1_9"/>
<dbReference type="PROSITE" id="PS01175">
    <property type="entry name" value="RIBONUCLEASE_II"/>
    <property type="match status" value="1"/>
</dbReference>
<dbReference type="SUPFAM" id="SSF50249">
    <property type="entry name" value="Nucleic acid-binding proteins"/>
    <property type="match status" value="3"/>
</dbReference>
<dbReference type="EMBL" id="CP002400">
    <property type="protein sequence ID" value="ADU27789.1"/>
    <property type="molecule type" value="Genomic_DNA"/>
</dbReference>
<keyword evidence="6 7" id="KW-0694">RNA-binding</keyword>
<dbReference type="SMART" id="SM00316">
    <property type="entry name" value="S1"/>
    <property type="match status" value="1"/>
</dbReference>
<dbReference type="NCBIfam" id="TIGR00358">
    <property type="entry name" value="3_prime_RNase"/>
    <property type="match status" value="1"/>
</dbReference>
<evidence type="ECO:0000256" key="5">
    <source>
        <dbReference type="ARBA" id="ARBA00022839"/>
    </source>
</evidence>
<dbReference type="NCBIfam" id="TIGR02063">
    <property type="entry name" value="RNase_R"/>
    <property type="match status" value="1"/>
</dbReference>
<dbReference type="HAMAP" id="MF_01895">
    <property type="entry name" value="RNase_R"/>
    <property type="match status" value="1"/>
</dbReference>
<evidence type="ECO:0000256" key="4">
    <source>
        <dbReference type="ARBA" id="ARBA00022801"/>
    </source>
</evidence>
<protein>
    <recommendedName>
        <fullName evidence="7">Ribonuclease R</fullName>
        <shortName evidence="7">RNase R</shortName>
        <ecNumber evidence="7">3.1.13.1</ecNumber>
    </recommendedName>
</protein>
<evidence type="ECO:0000256" key="2">
    <source>
        <dbReference type="ARBA" id="ARBA00022490"/>
    </source>
</evidence>
<feature type="domain" description="S1 motif" evidence="8">
    <location>
        <begin position="620"/>
        <end position="699"/>
    </location>
</feature>
<dbReference type="GO" id="GO:0008859">
    <property type="term" value="F:exoribonuclease II activity"/>
    <property type="evidence" value="ECO:0007669"/>
    <property type="project" value="UniProtKB-UniRule"/>
</dbReference>
<dbReference type="InterPro" id="IPR001900">
    <property type="entry name" value="RNase_II/R"/>
</dbReference>
<dbReference type="PROSITE" id="PS50126">
    <property type="entry name" value="S1"/>
    <property type="match status" value="1"/>
</dbReference>
<keyword evidence="5 7" id="KW-0269">Exonuclease</keyword>
<evidence type="ECO:0000313" key="10">
    <source>
        <dbReference type="Proteomes" id="UP000001551"/>
    </source>
</evidence>